<proteinExistence type="predicted"/>
<evidence type="ECO:0000313" key="2">
    <source>
        <dbReference type="EMBL" id="GBC04088.1"/>
    </source>
</evidence>
<dbReference type="GO" id="GO:0004674">
    <property type="term" value="F:protein serine/threonine kinase activity"/>
    <property type="evidence" value="ECO:0007669"/>
    <property type="project" value="TreeGrafter"/>
</dbReference>
<dbReference type="Gene3D" id="1.10.510.10">
    <property type="entry name" value="Transferase(Phosphotransferase) domain 1"/>
    <property type="match status" value="1"/>
</dbReference>
<dbReference type="GO" id="GO:0005524">
    <property type="term" value="F:ATP binding"/>
    <property type="evidence" value="ECO:0007669"/>
    <property type="project" value="InterPro"/>
</dbReference>
<reference evidence="2 3" key="1">
    <citation type="submission" date="2017-11" db="EMBL/GenBank/DDBJ databases">
        <title>The genome of Rhizophagus clarus HR1 reveals common genetic basis of auxotrophy among arbuscular mycorrhizal fungi.</title>
        <authorList>
            <person name="Kobayashi Y."/>
        </authorList>
    </citation>
    <scope>NUCLEOTIDE SEQUENCE [LARGE SCALE GENOMIC DNA]</scope>
    <source>
        <strain evidence="2 3">HR1</strain>
    </source>
</reference>
<dbReference type="InterPro" id="IPR051681">
    <property type="entry name" value="Ser/Thr_Kinases-Pseudokinases"/>
</dbReference>
<dbReference type="InterPro" id="IPR011009">
    <property type="entry name" value="Kinase-like_dom_sf"/>
</dbReference>
<dbReference type="InterPro" id="IPR001245">
    <property type="entry name" value="Ser-Thr/Tyr_kinase_cat_dom"/>
</dbReference>
<dbReference type="SUPFAM" id="SSF56112">
    <property type="entry name" value="Protein kinase-like (PK-like)"/>
    <property type="match status" value="1"/>
</dbReference>
<dbReference type="PANTHER" id="PTHR44329:SF6">
    <property type="entry name" value="RECEPTOR-INTERACTING SERINE_THREONINE-PROTEIN KINASE 1"/>
    <property type="match status" value="1"/>
</dbReference>
<dbReference type="InterPro" id="IPR000719">
    <property type="entry name" value="Prot_kinase_dom"/>
</dbReference>
<dbReference type="Proteomes" id="UP000247702">
    <property type="component" value="Unassembled WGS sequence"/>
</dbReference>
<evidence type="ECO:0000313" key="3">
    <source>
        <dbReference type="Proteomes" id="UP000247702"/>
    </source>
</evidence>
<dbReference type="PANTHER" id="PTHR44329">
    <property type="entry name" value="SERINE/THREONINE-PROTEIN KINASE TNNI3K-RELATED"/>
    <property type="match status" value="1"/>
</dbReference>
<accession>A0A2Z6RMA1</accession>
<dbReference type="Pfam" id="PF07714">
    <property type="entry name" value="PK_Tyr_Ser-Thr"/>
    <property type="match status" value="1"/>
</dbReference>
<feature type="domain" description="Protein kinase" evidence="1">
    <location>
        <begin position="1"/>
        <end position="83"/>
    </location>
</feature>
<dbReference type="PROSITE" id="PS50011">
    <property type="entry name" value="PROTEIN_KINASE_DOM"/>
    <property type="match status" value="1"/>
</dbReference>
<name>A0A2Z6RMA1_9GLOM</name>
<keyword evidence="3" id="KW-1185">Reference proteome</keyword>
<evidence type="ECO:0000259" key="1">
    <source>
        <dbReference type="PROSITE" id="PS50011"/>
    </source>
</evidence>
<dbReference type="AlphaFoldDB" id="A0A2Z6RMA1"/>
<dbReference type="EMBL" id="BEXD01003927">
    <property type="protein sequence ID" value="GBC04088.1"/>
    <property type="molecule type" value="Genomic_DNA"/>
</dbReference>
<organism evidence="2 3">
    <name type="scientific">Rhizophagus clarus</name>
    <dbReference type="NCBI Taxonomy" id="94130"/>
    <lineage>
        <taxon>Eukaryota</taxon>
        <taxon>Fungi</taxon>
        <taxon>Fungi incertae sedis</taxon>
        <taxon>Mucoromycota</taxon>
        <taxon>Glomeromycotina</taxon>
        <taxon>Glomeromycetes</taxon>
        <taxon>Glomerales</taxon>
        <taxon>Glomeraceae</taxon>
        <taxon>Rhizophagus</taxon>
    </lineage>
</organism>
<protein>
    <recommendedName>
        <fullName evidence="1">Protein kinase domain-containing protein</fullName>
    </recommendedName>
</protein>
<comment type="caution">
    <text evidence="2">The sequence shown here is derived from an EMBL/GenBank/DDBJ whole genome shotgun (WGS) entry which is preliminary data.</text>
</comment>
<gene>
    <name evidence="2" type="ORF">RclHR1_05500003</name>
</gene>
<sequence>MGMIMWELTTGCKPFANVEHDINLIFKILDGDRPEITEDTPECYADLMKSCWDPDPKRRPSVKTIRNTFGSWSFRNKNNDIFVKAELKRKEILKSEKLGPEFVKNPYPKAIYISRPLSFFISKCSSINSSLGYSYDSIVHYLGIDVERSTVDL</sequence>